<protein>
    <submittedName>
        <fullName evidence="1">Uncharacterized protein</fullName>
    </submittedName>
</protein>
<proteinExistence type="predicted"/>
<dbReference type="Proteomes" id="UP000784294">
    <property type="component" value="Unassembled WGS sequence"/>
</dbReference>
<reference evidence="1" key="1">
    <citation type="submission" date="2018-11" db="EMBL/GenBank/DDBJ databases">
        <authorList>
            <consortium name="Pathogen Informatics"/>
        </authorList>
    </citation>
    <scope>NUCLEOTIDE SEQUENCE</scope>
</reference>
<evidence type="ECO:0000313" key="2">
    <source>
        <dbReference type="Proteomes" id="UP000784294"/>
    </source>
</evidence>
<comment type="caution">
    <text evidence="1">The sequence shown here is derived from an EMBL/GenBank/DDBJ whole genome shotgun (WGS) entry which is preliminary data.</text>
</comment>
<organism evidence="1 2">
    <name type="scientific">Protopolystoma xenopodis</name>
    <dbReference type="NCBI Taxonomy" id="117903"/>
    <lineage>
        <taxon>Eukaryota</taxon>
        <taxon>Metazoa</taxon>
        <taxon>Spiralia</taxon>
        <taxon>Lophotrochozoa</taxon>
        <taxon>Platyhelminthes</taxon>
        <taxon>Monogenea</taxon>
        <taxon>Polyopisthocotylea</taxon>
        <taxon>Polystomatidea</taxon>
        <taxon>Polystomatidae</taxon>
        <taxon>Protopolystoma</taxon>
    </lineage>
</organism>
<evidence type="ECO:0000313" key="1">
    <source>
        <dbReference type="EMBL" id="VEL17503.1"/>
    </source>
</evidence>
<keyword evidence="2" id="KW-1185">Reference proteome</keyword>
<accession>A0A448WQC1</accession>
<gene>
    <name evidence="1" type="ORF">PXEA_LOCUS10943</name>
</gene>
<dbReference type="EMBL" id="CAAALY010032920">
    <property type="protein sequence ID" value="VEL17503.1"/>
    <property type="molecule type" value="Genomic_DNA"/>
</dbReference>
<sequence length="91" mass="10405">MTNESSAQSHRGRRTVSRRLLRTIQQTPVHVNPPSVAGEANLGIPSTRLLERNARYANIRIEEDCYSEWDRQIKHSNQFRSACEKVEGSIV</sequence>
<dbReference type="AlphaFoldDB" id="A0A448WQC1"/>
<name>A0A448WQC1_9PLAT</name>